<sequence length="170" mass="18163">MFMEAMIESLKDLDTRQSNLGEQPSSADIDHPNEASRDEKPDESSTIDRSMSTSTESNPTVVANGHHLASQLSSPDTSMSSVGPSPGTDTPLFELGTTGDSGHGDASTDIKTSSGAVDMGDCTKSHCNSCKEPVKQCHRWFDAFVGISTSSETVDDTNSRVQTIYDNINL</sequence>
<comment type="caution">
    <text evidence="2">The sequence shown here is derived from an EMBL/GenBank/DDBJ whole genome shotgun (WGS) entry which is preliminary data.</text>
</comment>
<feature type="compositionally biased region" description="Polar residues" evidence="1">
    <location>
        <begin position="16"/>
        <end position="26"/>
    </location>
</feature>
<evidence type="ECO:0000313" key="2">
    <source>
        <dbReference type="EMBL" id="GFY85186.1"/>
    </source>
</evidence>
<proteinExistence type="predicted"/>
<feature type="compositionally biased region" description="Basic and acidic residues" evidence="1">
    <location>
        <begin position="28"/>
        <end position="43"/>
    </location>
</feature>
<dbReference type="AlphaFoldDB" id="A0A7J0EG56"/>
<name>A0A7J0EG56_9ERIC</name>
<protein>
    <submittedName>
        <fullName evidence="2">Uncharacterized protein</fullName>
    </submittedName>
</protein>
<keyword evidence="3" id="KW-1185">Reference proteome</keyword>
<organism evidence="2 3">
    <name type="scientific">Actinidia rufa</name>
    <dbReference type="NCBI Taxonomy" id="165716"/>
    <lineage>
        <taxon>Eukaryota</taxon>
        <taxon>Viridiplantae</taxon>
        <taxon>Streptophyta</taxon>
        <taxon>Embryophyta</taxon>
        <taxon>Tracheophyta</taxon>
        <taxon>Spermatophyta</taxon>
        <taxon>Magnoliopsida</taxon>
        <taxon>eudicotyledons</taxon>
        <taxon>Gunneridae</taxon>
        <taxon>Pentapetalae</taxon>
        <taxon>asterids</taxon>
        <taxon>Ericales</taxon>
        <taxon>Actinidiaceae</taxon>
        <taxon>Actinidia</taxon>
    </lineage>
</organism>
<evidence type="ECO:0000256" key="1">
    <source>
        <dbReference type="SAM" id="MobiDB-lite"/>
    </source>
</evidence>
<dbReference type="Proteomes" id="UP000585474">
    <property type="component" value="Unassembled WGS sequence"/>
</dbReference>
<feature type="region of interest" description="Disordered" evidence="1">
    <location>
        <begin position="1"/>
        <end position="107"/>
    </location>
</feature>
<dbReference type="EMBL" id="BJWL01000003">
    <property type="protein sequence ID" value="GFY85186.1"/>
    <property type="molecule type" value="Genomic_DNA"/>
</dbReference>
<reference evidence="2 3" key="1">
    <citation type="submission" date="2019-07" db="EMBL/GenBank/DDBJ databases">
        <title>De Novo Assembly of kiwifruit Actinidia rufa.</title>
        <authorList>
            <person name="Sugita-Konishi S."/>
            <person name="Sato K."/>
            <person name="Mori E."/>
            <person name="Abe Y."/>
            <person name="Kisaki G."/>
            <person name="Hamano K."/>
            <person name="Suezawa K."/>
            <person name="Otani M."/>
            <person name="Fukuda T."/>
            <person name="Manabe T."/>
            <person name="Gomi K."/>
            <person name="Tabuchi M."/>
            <person name="Akimitsu K."/>
            <person name="Kataoka I."/>
        </authorList>
    </citation>
    <scope>NUCLEOTIDE SEQUENCE [LARGE SCALE GENOMIC DNA]</scope>
    <source>
        <strain evidence="3">cv. Fuchu</strain>
    </source>
</reference>
<evidence type="ECO:0000313" key="3">
    <source>
        <dbReference type="Proteomes" id="UP000585474"/>
    </source>
</evidence>
<gene>
    <name evidence="2" type="ORF">Acr_03g0019600</name>
</gene>
<feature type="compositionally biased region" description="Polar residues" evidence="1">
    <location>
        <begin position="70"/>
        <end position="83"/>
    </location>
</feature>
<accession>A0A7J0EG56</accession>
<feature type="compositionally biased region" description="Polar residues" evidence="1">
    <location>
        <begin position="47"/>
        <end position="61"/>
    </location>
</feature>